<organism evidence="4 5">
    <name type="scientific">Macrostomum lignano</name>
    <dbReference type="NCBI Taxonomy" id="282301"/>
    <lineage>
        <taxon>Eukaryota</taxon>
        <taxon>Metazoa</taxon>
        <taxon>Spiralia</taxon>
        <taxon>Lophotrochozoa</taxon>
        <taxon>Platyhelminthes</taxon>
        <taxon>Rhabditophora</taxon>
        <taxon>Macrostomorpha</taxon>
        <taxon>Macrostomida</taxon>
        <taxon>Macrostomidae</taxon>
        <taxon>Macrostomum</taxon>
    </lineage>
</organism>
<comment type="caution">
    <text evidence="4">The sequence shown here is derived from an EMBL/GenBank/DDBJ whole genome shotgun (WGS) entry which is preliminary data.</text>
</comment>
<feature type="compositionally biased region" description="Polar residues" evidence="1">
    <location>
        <begin position="1928"/>
        <end position="1937"/>
    </location>
</feature>
<feature type="compositionally biased region" description="Basic and acidic residues" evidence="1">
    <location>
        <begin position="1963"/>
        <end position="2016"/>
    </location>
</feature>
<dbReference type="InterPro" id="IPR041677">
    <property type="entry name" value="DNA2/NAM7_AAA_11"/>
</dbReference>
<dbReference type="GO" id="GO:0003723">
    <property type="term" value="F:RNA binding"/>
    <property type="evidence" value="ECO:0007669"/>
    <property type="project" value="UniProtKB-KW"/>
</dbReference>
<dbReference type="Pfam" id="PF13086">
    <property type="entry name" value="AAA_11"/>
    <property type="match status" value="1"/>
</dbReference>
<feature type="non-terminal residue" evidence="4">
    <location>
        <position position="1"/>
    </location>
</feature>
<dbReference type="GO" id="GO:0031380">
    <property type="term" value="C:nuclear RNA-directed RNA polymerase complex"/>
    <property type="evidence" value="ECO:0007669"/>
    <property type="project" value="TreeGrafter"/>
</dbReference>
<dbReference type="InterPro" id="IPR027417">
    <property type="entry name" value="P-loop_NTPase"/>
</dbReference>
<evidence type="ECO:0000259" key="2">
    <source>
        <dbReference type="Pfam" id="PF05183"/>
    </source>
</evidence>
<dbReference type="GO" id="GO:0004386">
    <property type="term" value="F:helicase activity"/>
    <property type="evidence" value="ECO:0007669"/>
    <property type="project" value="InterPro"/>
</dbReference>
<gene>
    <name evidence="4" type="ORF">BOX15_Mlig014113g2</name>
</gene>
<sequence length="2146" mass="236486">SHMRLILCGRSLEELQDRLLAACRHSDALRRCRRRTIRRTRCENFDSSLAEIRRQEESMAPDFASANSALDLLLEHGRTDVDIVDGQLGESVALYRSSLVVLIRRPVVDFNAAVDEEYVKEFVELCDHLLVPLMGLVVDASTEDGLAAAAKSLNSAIEGEFPLATASLKHYAELGAKKKKPAVKQSILHHLAFYVDPPPSAQDCGNKVPLSLLHNQSSSRRQRGHRIRVLTVSEHFAKQSWELVENRLIDVEGPDRLLLLQFEQRVPSSTVEHFLLEGNSLLVAGQQFSYLGCSSGGLKQRKCYLWQGGASDAEAVLASHGEFQAIPSVPKRQARIGLLFSSVRPSHVTVPSDWLIEAADIQNARSCFTDGCGSVSPELARQICAGVFGEGDDTDEEFLASMGCADGDGPAARQAALPSVYQIRYRGYKGVLAQDRSLGSAPRMLVRPSMLKFQTEKHSEISLCEYSRPYTFGQLNRQFITLLSGLGVPDSAFLARQSEHFDRLRRMATDPEAAIAVLRWRGEFLLASQLLRMHKETLTAPAGSDLISDAMAQRHKILRARLASFQSKLLERCDRLHILVPLSRNLFGVCDQTNEQLLEYGECFVRITDGGSPLSLRGQVVVTKSPCYLLGDVRVLLAVTDEDKPGLAALNHLVDCIVFPVRGPRSHPSEISGSDLDGDQFFVCWDPDLLPLHQAEPYHYPAAEVPASVRPPTKNDLIRHFASQNKFHAVTSEIDTLYKSWADSLGPDCWQCCELGRLFSRAVDAAKSGELVSIDPKLRLPTAAGAANPREFVWQRMLARGRRLRSDLFVKAAVAARATAATTKTDDDSYPTLTVDNVRPEFVVDLLSSRHEFGRISEFCKFQFAWDFCRARCEQVEDSRTMLKDAYTDLVDFGKFSLDQQRIAIHEIGLPAPLVLNALNKSRLLARPDDRSAFGLAGVDCRWRLYFRRGQSEFDWAHLLRGLERHSKSLLLLRLPDQLCLALLFQRQLTICERADMPPDSVRAFFFSGLLNCRRQHRLSPGHSLDLSEHSLQLYKGDRRGTFVWLNDGGGPDGLTSISVDLTRFDLPGDRRRAQAGMLVRKVPFIEAEMFVLESAQGDPADGRATGYLDVADVNWWAADVRQVEFPAPNRPQLAHAVNEFVDPMLLQPPSHDSMPSPTPTLQCLDAAVAFASPRLFIDSLRAWPPSELGSVPDRLRALLDRLHLLAAPRPLPASALADIDKIVAQLFFDPASVRFGDQPSAGLLELFTSLRRLAADATADRLLSSLLSLAEASTAELLDVAGAWHCWWPLLHVAASSPAVAQRFAEQLLLPMLTESTRVSPLTPVHRYLRHQASLACQGFLSGCQSSGLSADSWESDRSVPAETVEPANPANELSEFWLTSRAPIDWQRHQPRPGRFMSLLLASATSAGGFCCLVQVVACRRLDDGRALVCLRGLDSRGCLLTTLPACWQGGGCWQLREPPAGGIDSYREVFDALRRCLRAADNEENIGNDRLLKRALDLLADPRGHPKESPLARFECTGHVTRWLAETVALRQKAVSLSADIDADLERLDASQRAALAVVLSSKPDPGLLFIGGPPGTGKSALAVSIVCRAAAAAAAAAASFLPIFLCAQSDAALDSLARRLRLAAPCLLLLRLPSSGLVAPDVADLTIDAQIQRRRLEEFGTDDDSLNDSQTMQQRLLRSADVILALSTSIGGLYDVRFSLALIDDANESPESAALCALARCSRRVVLLGTDHRLAVAAATTSNALALTVQHRMRPELASLPSRCFSWPALEMPAPPPTLPPPMVFPAVCFINCDEGSAASSIELIDRVLAVLLETESLEAIAVLTLSGASDRVGQSLHLRDVQVASVDEFRGLETDFVIVHADANSLLSDAEQSDFEVLFTRARRCIVVIGDRVAMETSSNIWCNWLSQAEEISECQLWNQSNGARKQLSQGGKHQKDRGGKPSARGGGDQRGGQSARGGRDQREWQSARGGRDQREWQSARSGGDQREWQSARSGGDQREWQSARGGRDQRGGQSSRWRSARGGRDQRGGQSAHGGRDQREWQSAHGGRDQREWQSAHGGRDQREWQSARGGRDQREWQSARSGGDQREWQSARGGRDQREWQSARSGGDQREWQSARGGRVQRGGQSGRGGRDQRGGHYY</sequence>
<evidence type="ECO:0000313" key="4">
    <source>
        <dbReference type="EMBL" id="PAA59929.1"/>
    </source>
</evidence>
<accession>A0A267EGF3</accession>
<dbReference type="Proteomes" id="UP000215902">
    <property type="component" value="Unassembled WGS sequence"/>
</dbReference>
<feature type="domain" description="RDRP core" evidence="2">
    <location>
        <begin position="269"/>
        <end position="778"/>
    </location>
</feature>
<dbReference type="OrthoDB" id="6513042at2759"/>
<dbReference type="GO" id="GO:0003968">
    <property type="term" value="F:RNA-directed RNA polymerase activity"/>
    <property type="evidence" value="ECO:0007669"/>
    <property type="project" value="UniProtKB-KW"/>
</dbReference>
<dbReference type="Gene3D" id="3.40.50.300">
    <property type="entry name" value="P-loop containing nucleotide triphosphate hydrolases"/>
    <property type="match status" value="2"/>
</dbReference>
<feature type="domain" description="DNA2/NAM7 helicase helicase" evidence="3">
    <location>
        <begin position="1551"/>
        <end position="1659"/>
    </location>
</feature>
<dbReference type="PANTHER" id="PTHR23079:SF55">
    <property type="entry name" value="RNA-DIRECTED RNA POLYMERASE"/>
    <property type="match status" value="1"/>
</dbReference>
<dbReference type="SUPFAM" id="SSF52540">
    <property type="entry name" value="P-loop containing nucleoside triphosphate hydrolases"/>
    <property type="match status" value="1"/>
</dbReference>
<dbReference type="Pfam" id="PF05183">
    <property type="entry name" value="RdRP"/>
    <property type="match status" value="1"/>
</dbReference>
<dbReference type="InterPro" id="IPR057596">
    <property type="entry name" value="RDRP_core"/>
</dbReference>
<proteinExistence type="predicted"/>
<name>A0A267EGF3_9PLAT</name>
<dbReference type="InterPro" id="IPR007855">
    <property type="entry name" value="RDRP"/>
</dbReference>
<evidence type="ECO:0000313" key="5">
    <source>
        <dbReference type="Proteomes" id="UP000215902"/>
    </source>
</evidence>
<dbReference type="GO" id="GO:0030422">
    <property type="term" value="P:siRNA processing"/>
    <property type="evidence" value="ECO:0007669"/>
    <property type="project" value="TreeGrafter"/>
</dbReference>
<feature type="region of interest" description="Disordered" evidence="1">
    <location>
        <begin position="1928"/>
        <end position="2146"/>
    </location>
</feature>
<dbReference type="STRING" id="282301.A0A267EGF3"/>
<dbReference type="PANTHER" id="PTHR23079">
    <property type="entry name" value="RNA-DEPENDENT RNA POLYMERASE"/>
    <property type="match status" value="1"/>
</dbReference>
<protein>
    <submittedName>
        <fullName evidence="4">Uncharacterized protein</fullName>
    </submittedName>
</protein>
<keyword evidence="5" id="KW-1185">Reference proteome</keyword>
<dbReference type="EMBL" id="NIVC01002211">
    <property type="protein sequence ID" value="PAA59929.1"/>
    <property type="molecule type" value="Genomic_DNA"/>
</dbReference>
<reference evidence="4 5" key="1">
    <citation type="submission" date="2017-06" db="EMBL/GenBank/DDBJ databases">
        <title>A platform for efficient transgenesis in Macrostomum lignano, a flatworm model organism for stem cell research.</title>
        <authorList>
            <person name="Berezikov E."/>
        </authorList>
    </citation>
    <scope>NUCLEOTIDE SEQUENCE [LARGE SCALE GENOMIC DNA]</scope>
    <source>
        <strain evidence="4">DV1</strain>
        <tissue evidence="4">Whole organism</tissue>
    </source>
</reference>
<feature type="compositionally biased region" description="Basic and acidic residues" evidence="1">
    <location>
        <begin position="2136"/>
        <end position="2146"/>
    </location>
</feature>
<evidence type="ECO:0000259" key="3">
    <source>
        <dbReference type="Pfam" id="PF13086"/>
    </source>
</evidence>
<evidence type="ECO:0000256" key="1">
    <source>
        <dbReference type="SAM" id="MobiDB-lite"/>
    </source>
</evidence>
<feature type="compositionally biased region" description="Basic and acidic residues" evidence="1">
    <location>
        <begin position="2040"/>
        <end position="2120"/>
    </location>
</feature>